<evidence type="ECO:0000313" key="2">
    <source>
        <dbReference type="EMBL" id="QKF85108.1"/>
    </source>
</evidence>
<name>A0AAE7JQM1_9BACT</name>
<dbReference type="AlphaFoldDB" id="A0AAE7JQM1"/>
<organism evidence="2 3">
    <name type="scientific">Campylobacter ureolyticus</name>
    <dbReference type="NCBI Taxonomy" id="827"/>
    <lineage>
        <taxon>Bacteria</taxon>
        <taxon>Pseudomonadati</taxon>
        <taxon>Campylobacterota</taxon>
        <taxon>Epsilonproteobacteria</taxon>
        <taxon>Campylobacterales</taxon>
        <taxon>Campylobacteraceae</taxon>
        <taxon>Campylobacter</taxon>
    </lineage>
</organism>
<proteinExistence type="predicted"/>
<gene>
    <name evidence="2" type="ORF">CURT_1680</name>
</gene>
<dbReference type="Proteomes" id="UP000509722">
    <property type="component" value="Chromosome"/>
</dbReference>
<evidence type="ECO:0000313" key="3">
    <source>
        <dbReference type="Proteomes" id="UP000509722"/>
    </source>
</evidence>
<evidence type="ECO:0000256" key="1">
    <source>
        <dbReference type="SAM" id="Phobius"/>
    </source>
</evidence>
<accession>A0AAE7JQM1</accession>
<dbReference type="EMBL" id="CP053832">
    <property type="protein sequence ID" value="QKF85108.1"/>
    <property type="molecule type" value="Genomic_DNA"/>
</dbReference>
<protein>
    <submittedName>
        <fullName evidence="2">Membrane protein</fullName>
    </submittedName>
</protein>
<keyword evidence="1" id="KW-0472">Membrane</keyword>
<sequence>MEQLGLKLQMIYLMIAQRQGHKKEHWELLLKICIKILKNEMKNKLNSFSYVFLGIIFIVEAVWSFCGGKIYIKYTGWIEPSIQMSITSMAIGIIFICIGIFYNSKHSDFMRCKKCHKVYNYIDVKDKDKICPKCGGELQDYKEFEKEEQEKKNKEFKRIDKIERELIEEYKKSKK</sequence>
<feature type="transmembrane region" description="Helical" evidence="1">
    <location>
        <begin position="48"/>
        <end position="72"/>
    </location>
</feature>
<keyword evidence="1" id="KW-1133">Transmembrane helix</keyword>
<feature type="transmembrane region" description="Helical" evidence="1">
    <location>
        <begin position="84"/>
        <end position="104"/>
    </location>
</feature>
<reference evidence="2 3" key="1">
    <citation type="submission" date="2020-05" db="EMBL/GenBank/DDBJ databases">
        <title>Complete genome sequencing of Campylobacter and Arcobacter type strains.</title>
        <authorList>
            <person name="Miller W.G."/>
            <person name="Yee E."/>
        </authorList>
    </citation>
    <scope>NUCLEOTIDE SEQUENCE [LARGE SCALE GENOMIC DNA]</scope>
    <source>
        <strain evidence="2 3">LMG 6451</strain>
    </source>
</reference>
<keyword evidence="1" id="KW-0812">Transmembrane</keyword>